<name>A0A2T6ZGM5_TUBBO</name>
<reference evidence="2 3" key="1">
    <citation type="submission" date="2017-04" db="EMBL/GenBank/DDBJ databases">
        <title>Draft genome sequence of Tuber borchii Vittad., a whitish edible truffle.</title>
        <authorList>
            <consortium name="DOE Joint Genome Institute"/>
            <person name="Murat C."/>
            <person name="Kuo A."/>
            <person name="Barry K.W."/>
            <person name="Clum A."/>
            <person name="Dockter R.B."/>
            <person name="Fauchery L."/>
            <person name="Iotti M."/>
            <person name="Kohler A."/>
            <person name="Labutti K."/>
            <person name="Lindquist E.A."/>
            <person name="Lipzen A."/>
            <person name="Ohm R.A."/>
            <person name="Wang M."/>
            <person name="Grigoriev I.V."/>
            <person name="Zambonelli A."/>
            <person name="Martin F.M."/>
        </authorList>
    </citation>
    <scope>NUCLEOTIDE SEQUENCE [LARGE SCALE GENOMIC DNA]</scope>
    <source>
        <strain evidence="2 3">Tbo3840</strain>
    </source>
</reference>
<dbReference type="Proteomes" id="UP000244722">
    <property type="component" value="Unassembled WGS sequence"/>
</dbReference>
<comment type="caution">
    <text evidence="2">The sequence shown here is derived from an EMBL/GenBank/DDBJ whole genome shotgun (WGS) entry which is preliminary data.</text>
</comment>
<evidence type="ECO:0000256" key="1">
    <source>
        <dbReference type="SAM" id="MobiDB-lite"/>
    </source>
</evidence>
<accession>A0A2T6ZGM5</accession>
<evidence type="ECO:0000313" key="2">
    <source>
        <dbReference type="EMBL" id="PUU74635.1"/>
    </source>
</evidence>
<protein>
    <recommendedName>
        <fullName evidence="4">No apical meristem-associated C-terminal domain-containing protein</fullName>
    </recommendedName>
</protein>
<dbReference type="OrthoDB" id="10450107at2759"/>
<organism evidence="2 3">
    <name type="scientific">Tuber borchii</name>
    <name type="common">White truffle</name>
    <dbReference type="NCBI Taxonomy" id="42251"/>
    <lineage>
        <taxon>Eukaryota</taxon>
        <taxon>Fungi</taxon>
        <taxon>Dikarya</taxon>
        <taxon>Ascomycota</taxon>
        <taxon>Pezizomycotina</taxon>
        <taxon>Pezizomycetes</taxon>
        <taxon>Pezizales</taxon>
        <taxon>Tuberaceae</taxon>
        <taxon>Tuber</taxon>
    </lineage>
</organism>
<evidence type="ECO:0000313" key="3">
    <source>
        <dbReference type="Proteomes" id="UP000244722"/>
    </source>
</evidence>
<evidence type="ECO:0008006" key="4">
    <source>
        <dbReference type="Google" id="ProtNLM"/>
    </source>
</evidence>
<keyword evidence="3" id="KW-1185">Reference proteome</keyword>
<dbReference type="AlphaFoldDB" id="A0A2T6ZGM5"/>
<gene>
    <name evidence="2" type="ORF">B9Z19DRAFT_1068063</name>
</gene>
<dbReference type="EMBL" id="NESQ01000286">
    <property type="protein sequence ID" value="PUU74635.1"/>
    <property type="molecule type" value="Genomic_DNA"/>
</dbReference>
<proteinExistence type="predicted"/>
<sequence>MMEEDDSQGDAGTMRGIGGPVRNKKGASTALIDAVSILATAKTQDKERKFNFLSEHLQQQGELRRRELDIERKWLDLEREKTAMEQEKTNLMMRQLEESIRVGISHGKGSKSRKKNIIIDDEEEESNSIFDLENV</sequence>
<feature type="region of interest" description="Disordered" evidence="1">
    <location>
        <begin position="1"/>
        <end position="25"/>
    </location>
</feature>